<organism evidence="1 3">
    <name type="scientific">Medicago truncatula</name>
    <name type="common">Barrel medic</name>
    <name type="synonym">Medicago tribuloides</name>
    <dbReference type="NCBI Taxonomy" id="3880"/>
    <lineage>
        <taxon>Eukaryota</taxon>
        <taxon>Viridiplantae</taxon>
        <taxon>Streptophyta</taxon>
        <taxon>Embryophyta</taxon>
        <taxon>Tracheophyta</taxon>
        <taxon>Spermatophyta</taxon>
        <taxon>Magnoliopsida</taxon>
        <taxon>eudicotyledons</taxon>
        <taxon>Gunneridae</taxon>
        <taxon>Pentapetalae</taxon>
        <taxon>rosids</taxon>
        <taxon>fabids</taxon>
        <taxon>Fabales</taxon>
        <taxon>Fabaceae</taxon>
        <taxon>Papilionoideae</taxon>
        <taxon>50 kb inversion clade</taxon>
        <taxon>NPAAA clade</taxon>
        <taxon>Hologalegina</taxon>
        <taxon>IRL clade</taxon>
        <taxon>Trifolieae</taxon>
        <taxon>Medicago</taxon>
    </lineage>
</organism>
<reference evidence="1 3" key="2">
    <citation type="journal article" date="2014" name="BMC Genomics">
        <title>An improved genome release (version Mt4.0) for the model legume Medicago truncatula.</title>
        <authorList>
            <person name="Tang H."/>
            <person name="Krishnakumar V."/>
            <person name="Bidwell S."/>
            <person name="Rosen B."/>
            <person name="Chan A."/>
            <person name="Zhou S."/>
            <person name="Gentzbittel L."/>
            <person name="Childs K.L."/>
            <person name="Yandell M."/>
            <person name="Gundlach H."/>
            <person name="Mayer K.F."/>
            <person name="Schwartz D.C."/>
            <person name="Town C.D."/>
        </authorList>
    </citation>
    <scope>GENOME REANNOTATION</scope>
    <source>
        <strain evidence="1">A17</strain>
        <strain evidence="2 3">cv. Jemalong A17</strain>
    </source>
</reference>
<reference evidence="2" key="3">
    <citation type="submission" date="2015-04" db="UniProtKB">
        <authorList>
            <consortium name="EnsemblPlants"/>
        </authorList>
    </citation>
    <scope>IDENTIFICATION</scope>
    <source>
        <strain evidence="2">cv. Jemalong A17</strain>
    </source>
</reference>
<keyword evidence="3" id="KW-1185">Reference proteome</keyword>
<reference evidence="1 3" key="1">
    <citation type="journal article" date="2011" name="Nature">
        <title>The Medicago genome provides insight into the evolution of rhizobial symbioses.</title>
        <authorList>
            <person name="Young N.D."/>
            <person name="Debelle F."/>
            <person name="Oldroyd G.E."/>
            <person name="Geurts R."/>
            <person name="Cannon S.B."/>
            <person name="Udvardi M.K."/>
            <person name="Benedito V.A."/>
            <person name="Mayer K.F."/>
            <person name="Gouzy J."/>
            <person name="Schoof H."/>
            <person name="Van de Peer Y."/>
            <person name="Proost S."/>
            <person name="Cook D.R."/>
            <person name="Meyers B.C."/>
            <person name="Spannagl M."/>
            <person name="Cheung F."/>
            <person name="De Mita S."/>
            <person name="Krishnakumar V."/>
            <person name="Gundlach H."/>
            <person name="Zhou S."/>
            <person name="Mudge J."/>
            <person name="Bharti A.K."/>
            <person name="Murray J.D."/>
            <person name="Naoumkina M.A."/>
            <person name="Rosen B."/>
            <person name="Silverstein K.A."/>
            <person name="Tang H."/>
            <person name="Rombauts S."/>
            <person name="Zhao P.X."/>
            <person name="Zhou P."/>
            <person name="Barbe V."/>
            <person name="Bardou P."/>
            <person name="Bechner M."/>
            <person name="Bellec A."/>
            <person name="Berger A."/>
            <person name="Berges H."/>
            <person name="Bidwell S."/>
            <person name="Bisseling T."/>
            <person name="Choisne N."/>
            <person name="Couloux A."/>
            <person name="Denny R."/>
            <person name="Deshpande S."/>
            <person name="Dai X."/>
            <person name="Doyle J.J."/>
            <person name="Dudez A.M."/>
            <person name="Farmer A.D."/>
            <person name="Fouteau S."/>
            <person name="Franken C."/>
            <person name="Gibelin C."/>
            <person name="Gish J."/>
            <person name="Goldstein S."/>
            <person name="Gonzalez A.J."/>
            <person name="Green P.J."/>
            <person name="Hallab A."/>
            <person name="Hartog M."/>
            <person name="Hua A."/>
            <person name="Humphray S.J."/>
            <person name="Jeong D.H."/>
            <person name="Jing Y."/>
            <person name="Jocker A."/>
            <person name="Kenton S.M."/>
            <person name="Kim D.J."/>
            <person name="Klee K."/>
            <person name="Lai H."/>
            <person name="Lang C."/>
            <person name="Lin S."/>
            <person name="Macmil S.L."/>
            <person name="Magdelenat G."/>
            <person name="Matthews L."/>
            <person name="McCorrison J."/>
            <person name="Monaghan E.L."/>
            <person name="Mun J.H."/>
            <person name="Najar F.Z."/>
            <person name="Nicholson C."/>
            <person name="Noirot C."/>
            <person name="O'Bleness M."/>
            <person name="Paule C.R."/>
            <person name="Poulain J."/>
            <person name="Prion F."/>
            <person name="Qin B."/>
            <person name="Qu C."/>
            <person name="Retzel E.F."/>
            <person name="Riddle C."/>
            <person name="Sallet E."/>
            <person name="Samain S."/>
            <person name="Samson N."/>
            <person name="Sanders I."/>
            <person name="Saurat O."/>
            <person name="Scarpelli C."/>
            <person name="Schiex T."/>
            <person name="Segurens B."/>
            <person name="Severin A.J."/>
            <person name="Sherrier D.J."/>
            <person name="Shi R."/>
            <person name="Sims S."/>
            <person name="Singer S.R."/>
            <person name="Sinharoy S."/>
            <person name="Sterck L."/>
            <person name="Viollet A."/>
            <person name="Wang B.B."/>
            <person name="Wang K."/>
            <person name="Wang M."/>
            <person name="Wang X."/>
            <person name="Warfsmann J."/>
            <person name="Weissenbach J."/>
            <person name="White D.D."/>
            <person name="White J.D."/>
            <person name="Wiley G.B."/>
            <person name="Wincker P."/>
            <person name="Xing Y."/>
            <person name="Yang L."/>
            <person name="Yao Z."/>
            <person name="Ying F."/>
            <person name="Zhai J."/>
            <person name="Zhou L."/>
            <person name="Zuber A."/>
            <person name="Denarie J."/>
            <person name="Dixon R.A."/>
            <person name="May G.D."/>
            <person name="Schwartz D.C."/>
            <person name="Rogers J."/>
            <person name="Quetier F."/>
            <person name="Town C.D."/>
            <person name="Roe B.A."/>
        </authorList>
    </citation>
    <scope>NUCLEOTIDE SEQUENCE [LARGE SCALE GENOMIC DNA]</scope>
    <source>
        <strain evidence="1">A17</strain>
        <strain evidence="2 3">cv. Jemalong A17</strain>
    </source>
</reference>
<evidence type="ECO:0000313" key="1">
    <source>
        <dbReference type="EMBL" id="KEH29810.1"/>
    </source>
</evidence>
<name>A0A072UVC0_MEDTR</name>
<proteinExistence type="predicted"/>
<dbReference type="EMBL" id="CM001220">
    <property type="protein sequence ID" value="KEH29810.1"/>
    <property type="molecule type" value="Genomic_DNA"/>
</dbReference>
<protein>
    <submittedName>
        <fullName evidence="1 2">Uncharacterized protein</fullName>
    </submittedName>
</protein>
<accession>A0A072UVC0</accession>
<dbReference type="HOGENOM" id="CLU_2609651_0_0_1"/>
<evidence type="ECO:0000313" key="3">
    <source>
        <dbReference type="Proteomes" id="UP000002051"/>
    </source>
</evidence>
<gene>
    <name evidence="1" type="ordered locus">MTR_4g052240</name>
</gene>
<sequence length="81" mass="9641">MVDIVEYHRPSIDSDGSIQFIQMMFSNDDNMRIMFSIFSQHTTKWSIKLDASLLRFFDGTQESLIWSMPMKKSEIAWRNQM</sequence>
<dbReference type="Proteomes" id="UP000002051">
    <property type="component" value="Chromosome 4"/>
</dbReference>
<evidence type="ECO:0000313" key="2">
    <source>
        <dbReference type="EnsemblPlants" id="KEH29810"/>
    </source>
</evidence>
<dbReference type="AlphaFoldDB" id="A0A072UVC0"/>
<dbReference type="EnsemblPlants" id="KEH29810">
    <property type="protein sequence ID" value="KEH29810"/>
    <property type="gene ID" value="MTR_4g052240"/>
</dbReference>